<dbReference type="EMBL" id="UZAI01000013">
    <property type="protein sequence ID" value="VDO27799.1"/>
    <property type="molecule type" value="Genomic_DNA"/>
</dbReference>
<dbReference type="PANTHER" id="PTHR12307:SF36">
    <property type="entry name" value="GLYCOGEN-BINDING SUBUNIT 76A"/>
    <property type="match status" value="1"/>
</dbReference>
<dbReference type="Pfam" id="PF03370">
    <property type="entry name" value="CBM_21"/>
    <property type="match status" value="1"/>
</dbReference>
<proteinExistence type="predicted"/>
<dbReference type="STRING" id="48269.A0A183L8F1"/>
<dbReference type="InterPro" id="IPR050782">
    <property type="entry name" value="PP1_regulatory_subunit_3"/>
</dbReference>
<gene>
    <name evidence="1" type="ORF">SMRZ_LOCUS76</name>
</gene>
<dbReference type="Proteomes" id="UP000277204">
    <property type="component" value="Unassembled WGS sequence"/>
</dbReference>
<dbReference type="PROSITE" id="PS51159">
    <property type="entry name" value="CBM21"/>
    <property type="match status" value="1"/>
</dbReference>
<dbReference type="Gene3D" id="2.60.40.2440">
    <property type="entry name" value="Carbohydrate binding type-21 domain"/>
    <property type="match status" value="1"/>
</dbReference>
<dbReference type="InterPro" id="IPR038175">
    <property type="entry name" value="CBM21_dom_sf"/>
</dbReference>
<sequence length="190" mass="22169">MLYKDITISSTTETISTINSVIKINGILLLTLINLKLSNELAMKWEPTFPNPIQCANFNQRLLEQKVCLSQFYSQNLYSFNVQVKTISDTQPNHLDITKEVKLRYTLDNWRTYTESPSLIHIDQSSHLVTNSNTYQWIETNESEIILSTIPLETKFYQLEFAVVYRGNNFEYWDNNNSQNYVCFSSSSYC</sequence>
<organism evidence="1 2">
    <name type="scientific">Schistosoma margrebowiei</name>
    <dbReference type="NCBI Taxonomy" id="48269"/>
    <lineage>
        <taxon>Eukaryota</taxon>
        <taxon>Metazoa</taxon>
        <taxon>Spiralia</taxon>
        <taxon>Lophotrochozoa</taxon>
        <taxon>Platyhelminthes</taxon>
        <taxon>Trematoda</taxon>
        <taxon>Digenea</taxon>
        <taxon>Strigeidida</taxon>
        <taxon>Schistosomatoidea</taxon>
        <taxon>Schistosomatidae</taxon>
        <taxon>Schistosoma</taxon>
    </lineage>
</organism>
<dbReference type="AlphaFoldDB" id="A0A183L8F1"/>
<accession>A0A183L8F1</accession>
<dbReference type="InterPro" id="IPR005036">
    <property type="entry name" value="CBM21_dom"/>
</dbReference>
<dbReference type="PANTHER" id="PTHR12307">
    <property type="entry name" value="PROTEIN PHOSPHATASE 1 REGULATORY SUBUNIT"/>
    <property type="match status" value="1"/>
</dbReference>
<keyword evidence="2" id="KW-1185">Reference proteome</keyword>
<dbReference type="GO" id="GO:0000164">
    <property type="term" value="C:protein phosphatase type 1 complex"/>
    <property type="evidence" value="ECO:0007669"/>
    <property type="project" value="TreeGrafter"/>
</dbReference>
<evidence type="ECO:0000313" key="1">
    <source>
        <dbReference type="EMBL" id="VDO27799.1"/>
    </source>
</evidence>
<dbReference type="GO" id="GO:2001069">
    <property type="term" value="F:glycogen binding"/>
    <property type="evidence" value="ECO:0007669"/>
    <property type="project" value="TreeGrafter"/>
</dbReference>
<evidence type="ECO:0000313" key="2">
    <source>
        <dbReference type="Proteomes" id="UP000277204"/>
    </source>
</evidence>
<name>A0A183L8F1_9TREM</name>
<protein>
    <submittedName>
        <fullName evidence="1">Uncharacterized protein</fullName>
    </submittedName>
</protein>
<reference evidence="1 2" key="1">
    <citation type="submission" date="2018-11" db="EMBL/GenBank/DDBJ databases">
        <authorList>
            <consortium name="Pathogen Informatics"/>
        </authorList>
    </citation>
    <scope>NUCLEOTIDE SEQUENCE [LARGE SCALE GENOMIC DNA]</scope>
    <source>
        <strain evidence="1 2">Zambia</strain>
    </source>
</reference>
<dbReference type="GO" id="GO:0008157">
    <property type="term" value="F:protein phosphatase 1 binding"/>
    <property type="evidence" value="ECO:0007669"/>
    <property type="project" value="TreeGrafter"/>
</dbReference>
<dbReference type="GO" id="GO:0005979">
    <property type="term" value="P:regulation of glycogen biosynthetic process"/>
    <property type="evidence" value="ECO:0007669"/>
    <property type="project" value="TreeGrafter"/>
</dbReference>